<feature type="repeat" description="TPR" evidence="3">
    <location>
        <begin position="20"/>
        <end position="53"/>
    </location>
</feature>
<organism evidence="4 5">
    <name type="scientific">Kurthia sibirica</name>
    <dbReference type="NCBI Taxonomy" id="202750"/>
    <lineage>
        <taxon>Bacteria</taxon>
        <taxon>Bacillati</taxon>
        <taxon>Bacillota</taxon>
        <taxon>Bacilli</taxon>
        <taxon>Bacillales</taxon>
        <taxon>Caryophanaceae</taxon>
        <taxon>Kurthia</taxon>
    </lineage>
</organism>
<protein>
    <submittedName>
        <fullName evidence="4">Transcriptional regulator</fullName>
    </submittedName>
</protein>
<comment type="caution">
    <text evidence="4">The sequence shown here is derived from an EMBL/GenBank/DDBJ whole genome shotgun (WGS) entry which is preliminary data.</text>
</comment>
<sequence length="505" mass="58123">MENKSQKPIKPNIVSFLPTGDFYYEKALKCLERGNVHKAMTYLQRASELSPNDAMILLQYAVVELELGNTDKARTLLLEADTLQARHPEIVLFLAETSATLGYLEDAIHYGQLYLEIDDEGDFYEEALEIIDFSQSILDEMPKDIDEPAPALAIEQEKARTLMESGQHEKAIELFENIIADHPDYWAAYNNLALAYFYQGEGEQARALLHEVLLGNYGNLHALCNLTVIAYYEQEKEELALLLETLVKLHPYNFEHRFKLGATLALVGKYDEAYKWLKSLYTKGYIGDTGFYFWLAHSAYFAGHDRFAEDVWKQLIEMDPSKAGFEPWSTEALEEDEILNDRDFIVGKLEHDYSSERLLGLYLLSKTPYKQEIISHPKIVDVDRCNHIEKIFLAYALGHELQDDAALAPILRALEVAEILYKDIEPMKIEDTFLFQMWFMLCDRALAKGYTFKNPIAHAAAAEYMYKSSRMKITKKSVADYYGITSQTLTKYINELMPFLPMFDR</sequence>
<accession>A0A2U3AJB0</accession>
<dbReference type="InterPro" id="IPR051012">
    <property type="entry name" value="CellSynth/LPSAsmb/PSIAsmb"/>
</dbReference>
<dbReference type="SMART" id="SM00028">
    <property type="entry name" value="TPR"/>
    <property type="match status" value="3"/>
</dbReference>
<evidence type="ECO:0000313" key="5">
    <source>
        <dbReference type="Proteomes" id="UP000245938"/>
    </source>
</evidence>
<dbReference type="RefSeq" id="WP_109306722.1">
    <property type="nucleotide sequence ID" value="NZ_BJUF01000009.1"/>
</dbReference>
<dbReference type="InterPro" id="IPR019734">
    <property type="entry name" value="TPR_rpt"/>
</dbReference>
<dbReference type="PROSITE" id="PS50005">
    <property type="entry name" value="TPR"/>
    <property type="match status" value="1"/>
</dbReference>
<dbReference type="PANTHER" id="PTHR45586">
    <property type="entry name" value="TPR REPEAT-CONTAINING PROTEIN PA4667"/>
    <property type="match status" value="1"/>
</dbReference>
<evidence type="ECO:0000256" key="1">
    <source>
        <dbReference type="ARBA" id="ARBA00022737"/>
    </source>
</evidence>
<keyword evidence="1" id="KW-0677">Repeat</keyword>
<reference evidence="4 5" key="1">
    <citation type="submission" date="2018-05" db="EMBL/GenBank/DDBJ databases">
        <title>Kurthia sibirica genome sequence.</title>
        <authorList>
            <person name="Maclea K.S."/>
            <person name="Goen A.E."/>
        </authorList>
    </citation>
    <scope>NUCLEOTIDE SEQUENCE [LARGE SCALE GENOMIC DNA]</scope>
    <source>
        <strain evidence="4 5">ATCC 49154</strain>
    </source>
</reference>
<evidence type="ECO:0000256" key="2">
    <source>
        <dbReference type="ARBA" id="ARBA00022803"/>
    </source>
</evidence>
<dbReference type="PANTHER" id="PTHR45586:SF1">
    <property type="entry name" value="LIPOPOLYSACCHARIDE ASSEMBLY PROTEIN B"/>
    <property type="match status" value="1"/>
</dbReference>
<evidence type="ECO:0000256" key="3">
    <source>
        <dbReference type="PROSITE-ProRule" id="PRU00339"/>
    </source>
</evidence>
<dbReference type="InterPro" id="IPR011990">
    <property type="entry name" value="TPR-like_helical_dom_sf"/>
</dbReference>
<name>A0A2U3AJB0_9BACL</name>
<keyword evidence="2 3" id="KW-0802">TPR repeat</keyword>
<dbReference type="Pfam" id="PF14559">
    <property type="entry name" value="TPR_19"/>
    <property type="match status" value="2"/>
</dbReference>
<keyword evidence="5" id="KW-1185">Reference proteome</keyword>
<proteinExistence type="predicted"/>
<dbReference type="OrthoDB" id="600613at2"/>
<dbReference type="EMBL" id="QFVR01000018">
    <property type="protein sequence ID" value="PWI24617.1"/>
    <property type="molecule type" value="Genomic_DNA"/>
</dbReference>
<gene>
    <name evidence="4" type="ORF">DEX24_12365</name>
</gene>
<evidence type="ECO:0000313" key="4">
    <source>
        <dbReference type="EMBL" id="PWI24617.1"/>
    </source>
</evidence>
<dbReference type="Gene3D" id="1.25.40.10">
    <property type="entry name" value="Tetratricopeptide repeat domain"/>
    <property type="match status" value="2"/>
</dbReference>
<dbReference type="AlphaFoldDB" id="A0A2U3AJB0"/>
<dbReference type="SUPFAM" id="SSF48452">
    <property type="entry name" value="TPR-like"/>
    <property type="match status" value="2"/>
</dbReference>
<dbReference type="Proteomes" id="UP000245938">
    <property type="component" value="Unassembled WGS sequence"/>
</dbReference>